<dbReference type="PIRSF" id="PIRSF500176">
    <property type="entry name" value="L_ASNase"/>
    <property type="match status" value="1"/>
</dbReference>
<proteinExistence type="predicted"/>
<dbReference type="PIRSF" id="PIRSF001220">
    <property type="entry name" value="L-ASNase_gatD"/>
    <property type="match status" value="1"/>
</dbReference>
<dbReference type="PATRIC" id="fig|1125411.7.peg.353"/>
<dbReference type="SUPFAM" id="SSF53774">
    <property type="entry name" value="Glutaminase/Asparaginase"/>
    <property type="match status" value="1"/>
</dbReference>
<feature type="binding site" evidence="2">
    <location>
        <position position="72"/>
    </location>
    <ligand>
        <name>substrate</name>
    </ligand>
</feature>
<dbReference type="EMBL" id="CP006911">
    <property type="protein sequence ID" value="ALE01450.1"/>
    <property type="molecule type" value="Genomic_DNA"/>
</dbReference>
<dbReference type="Gene3D" id="3.40.50.1170">
    <property type="entry name" value="L-asparaginase, N-terminal domain"/>
    <property type="match status" value="1"/>
</dbReference>
<evidence type="ECO:0000259" key="3">
    <source>
        <dbReference type="Pfam" id="PF00710"/>
    </source>
</evidence>
<dbReference type="Pfam" id="PF00710">
    <property type="entry name" value="Asparaginase"/>
    <property type="match status" value="1"/>
</dbReference>
<dbReference type="STRING" id="1125411.W908_01790"/>
<dbReference type="InterPro" id="IPR006034">
    <property type="entry name" value="Asparaginase/glutaminase-like"/>
</dbReference>
<dbReference type="PRINTS" id="PR00139">
    <property type="entry name" value="ASNGLNASE"/>
</dbReference>
<accession>A0A0M4L4M5</accession>
<evidence type="ECO:0000313" key="4">
    <source>
        <dbReference type="EMBL" id="ALE01450.1"/>
    </source>
</evidence>
<dbReference type="KEGG" id="tsn:W908_01790"/>
<sequence>MGKEAIIKHTYSFFFKGVYMQVRLMITGGTIDKVYNQSNGELEFDKTHFPEMIKRSRIEVNIIPQELTLIDSLDMVDSDRNLILESCEKCDEQFILITHGTDTMCDTAKLLGERDMKKTIVLFGSMVPYAVNNSDALFNFGCALGSVQLLGSGVYIAMNGRVLPWSDVEKNRSLGVFQNLK</sequence>
<dbReference type="InterPro" id="IPR037152">
    <property type="entry name" value="L-asparaginase_N_sf"/>
</dbReference>
<feature type="binding site" evidence="2">
    <location>
        <begin position="101"/>
        <end position="102"/>
    </location>
    <ligand>
        <name>substrate</name>
    </ligand>
</feature>
<protein>
    <submittedName>
        <fullName evidence="4">Asparaginase</fullName>
    </submittedName>
</protein>
<gene>
    <name evidence="4" type="ORF">W908_01790</name>
</gene>
<name>A0A0M4L4M5_9GAMM</name>
<dbReference type="InterPro" id="IPR027474">
    <property type="entry name" value="L-asparaginase_N"/>
</dbReference>
<dbReference type="Proteomes" id="UP000068905">
    <property type="component" value="Chromosome"/>
</dbReference>
<organism evidence="4 5">
    <name type="scientific">Candidatus Pseudothioglobus singularis PS1</name>
    <dbReference type="NCBI Taxonomy" id="1125411"/>
    <lineage>
        <taxon>Bacteria</taxon>
        <taxon>Pseudomonadati</taxon>
        <taxon>Pseudomonadota</taxon>
        <taxon>Gammaproteobacteria</taxon>
        <taxon>Candidatus Pseudothioglobaceae</taxon>
        <taxon>Candidatus Pseudothioglobus</taxon>
    </lineage>
</organism>
<reference evidence="4 5" key="1">
    <citation type="journal article" date="2015" name="Genome Announc.">
        <title>Genome Sequence of 'Candidatus Thioglobus singularis' Strain PS1, a Mixotroph from the SUP05 Clade of Marine Gammaproteobacteria.</title>
        <authorList>
            <person name="Marshall K.T."/>
            <person name="Morris R.M."/>
        </authorList>
    </citation>
    <scope>NUCLEOTIDE SEQUENCE [LARGE SCALE GENOMIC DNA]</scope>
    <source>
        <strain evidence="4 5">PS1</strain>
    </source>
</reference>
<evidence type="ECO:0000256" key="1">
    <source>
        <dbReference type="PIRSR" id="PIRSR001220-1"/>
    </source>
</evidence>
<dbReference type="AlphaFoldDB" id="A0A0M4L4M5"/>
<feature type="active site" description="O-isoaspartyl threonine intermediate" evidence="1">
    <location>
        <position position="30"/>
    </location>
</feature>
<keyword evidence="5" id="KW-1185">Reference proteome</keyword>
<feature type="domain" description="L-asparaginase N-terminal" evidence="3">
    <location>
        <begin position="22"/>
        <end position="173"/>
    </location>
</feature>
<dbReference type="InterPro" id="IPR036152">
    <property type="entry name" value="Asp/glu_Ase-like_sf"/>
</dbReference>
<evidence type="ECO:0000256" key="2">
    <source>
        <dbReference type="PIRSR" id="PIRSR001220-2"/>
    </source>
</evidence>
<evidence type="ECO:0000313" key="5">
    <source>
        <dbReference type="Proteomes" id="UP000068905"/>
    </source>
</evidence>